<dbReference type="Gene3D" id="1.10.260.40">
    <property type="entry name" value="lambda repressor-like DNA-binding domains"/>
    <property type="match status" value="1"/>
</dbReference>
<evidence type="ECO:0000313" key="3">
    <source>
        <dbReference type="Proteomes" id="UP001501358"/>
    </source>
</evidence>
<dbReference type="RefSeq" id="WP_344383860.1">
    <property type="nucleotide sequence ID" value="NZ_BAAATA010000017.1"/>
</dbReference>
<dbReference type="Pfam" id="PF19054">
    <property type="entry name" value="DUF5753"/>
    <property type="match status" value="1"/>
</dbReference>
<evidence type="ECO:0000259" key="1">
    <source>
        <dbReference type="PROSITE" id="PS50943"/>
    </source>
</evidence>
<accession>A0ABP5Z712</accession>
<keyword evidence="3" id="KW-1185">Reference proteome</keyword>
<dbReference type="InterPro" id="IPR010982">
    <property type="entry name" value="Lambda_DNA-bd_dom_sf"/>
</dbReference>
<organism evidence="2 3">
    <name type="scientific">Streptomyces thermolineatus</name>
    <dbReference type="NCBI Taxonomy" id="44033"/>
    <lineage>
        <taxon>Bacteria</taxon>
        <taxon>Bacillati</taxon>
        <taxon>Actinomycetota</taxon>
        <taxon>Actinomycetes</taxon>
        <taxon>Kitasatosporales</taxon>
        <taxon>Streptomycetaceae</taxon>
        <taxon>Streptomyces</taxon>
    </lineage>
</organism>
<feature type="domain" description="HTH cro/C1-type" evidence="1">
    <location>
        <begin position="17"/>
        <end position="72"/>
    </location>
</feature>
<dbReference type="SMART" id="SM00530">
    <property type="entry name" value="HTH_XRE"/>
    <property type="match status" value="1"/>
</dbReference>
<evidence type="ECO:0000313" key="2">
    <source>
        <dbReference type="EMBL" id="GAA2493553.1"/>
    </source>
</evidence>
<dbReference type="SUPFAM" id="SSF47413">
    <property type="entry name" value="lambda repressor-like DNA-binding domains"/>
    <property type="match status" value="1"/>
</dbReference>
<name>A0ABP5Z712_9ACTN</name>
<sequence length="286" mass="31813">MADAQPNLFRRRLGLELRSLRKRAGLSLVEASERLGLSGAPALSKIENGRQRVPPVSVPGFLEVYGVTDPEAGSEIRRLALLAASGKQTSLLAAYRESVRDPFAEYIHLEELALRAESFSYLIPGLLQTEEYAHAVVAGSRKWSTAKEIRSFVELRMVRQQALVREKPLGLWCILDEAALHRQVGGPAVMRRQLQRLLEAAESLPHVAIQVLPFRKGAHAGMDGPFTIMRFEAGPPIAVVEPMTTSLYLEDDADVERYETGFNHLRAESLDDEQSAELIHNLIKDQ</sequence>
<dbReference type="PROSITE" id="PS50943">
    <property type="entry name" value="HTH_CROC1"/>
    <property type="match status" value="1"/>
</dbReference>
<dbReference type="InterPro" id="IPR043917">
    <property type="entry name" value="DUF5753"/>
</dbReference>
<proteinExistence type="predicted"/>
<reference evidence="3" key="1">
    <citation type="journal article" date="2019" name="Int. J. Syst. Evol. Microbiol.">
        <title>The Global Catalogue of Microorganisms (GCM) 10K type strain sequencing project: providing services to taxonomists for standard genome sequencing and annotation.</title>
        <authorList>
            <consortium name="The Broad Institute Genomics Platform"/>
            <consortium name="The Broad Institute Genome Sequencing Center for Infectious Disease"/>
            <person name="Wu L."/>
            <person name="Ma J."/>
        </authorList>
    </citation>
    <scope>NUCLEOTIDE SEQUENCE [LARGE SCALE GENOMIC DNA]</scope>
    <source>
        <strain evidence="3">JCM 6307</strain>
    </source>
</reference>
<dbReference type="CDD" id="cd00093">
    <property type="entry name" value="HTH_XRE"/>
    <property type="match status" value="1"/>
</dbReference>
<gene>
    <name evidence="2" type="ORF">GCM10010406_32040</name>
</gene>
<dbReference type="EMBL" id="BAAATA010000017">
    <property type="protein sequence ID" value="GAA2493553.1"/>
    <property type="molecule type" value="Genomic_DNA"/>
</dbReference>
<dbReference type="Pfam" id="PF13560">
    <property type="entry name" value="HTH_31"/>
    <property type="match status" value="1"/>
</dbReference>
<dbReference type="InterPro" id="IPR001387">
    <property type="entry name" value="Cro/C1-type_HTH"/>
</dbReference>
<dbReference type="Proteomes" id="UP001501358">
    <property type="component" value="Unassembled WGS sequence"/>
</dbReference>
<comment type="caution">
    <text evidence="2">The sequence shown here is derived from an EMBL/GenBank/DDBJ whole genome shotgun (WGS) entry which is preliminary data.</text>
</comment>
<protein>
    <submittedName>
        <fullName evidence="2">Helix-turn-helix transcriptional regulator</fullName>
    </submittedName>
</protein>